<keyword evidence="10" id="KW-1185">Reference proteome</keyword>
<feature type="transmembrane region" description="Helical" evidence="6">
    <location>
        <begin position="334"/>
        <end position="364"/>
    </location>
</feature>
<evidence type="ECO:0000313" key="9">
    <source>
        <dbReference type="EMBL" id="KJV34801.1"/>
    </source>
</evidence>
<dbReference type="Proteomes" id="UP000033651">
    <property type="component" value="Unassembled WGS sequence"/>
</dbReference>
<comment type="caution">
    <text evidence="9">The sequence shown here is derived from an EMBL/GenBank/DDBJ whole genome shotgun (WGS) entry which is preliminary data.</text>
</comment>
<protein>
    <submittedName>
        <fullName evidence="9">Peptide ABC transporter permease</fullName>
    </submittedName>
</protein>
<reference evidence="9 10" key="1">
    <citation type="submission" date="2015-03" db="EMBL/GenBank/DDBJ databases">
        <title>Draft genome sequence of Luteibacter yeojuensis strain SU11.</title>
        <authorList>
            <person name="Sulaiman J."/>
            <person name="Priya K."/>
            <person name="Chan K.-G."/>
        </authorList>
    </citation>
    <scope>NUCLEOTIDE SEQUENCE [LARGE SCALE GENOMIC DNA]</scope>
    <source>
        <strain evidence="9 10">SU11</strain>
    </source>
</reference>
<evidence type="ECO:0000256" key="5">
    <source>
        <dbReference type="ARBA" id="ARBA00023136"/>
    </source>
</evidence>
<feature type="transmembrane region" description="Helical" evidence="6">
    <location>
        <begin position="384"/>
        <end position="406"/>
    </location>
</feature>
<dbReference type="PANTHER" id="PTHR43738">
    <property type="entry name" value="ABC TRANSPORTER, MEMBRANE PROTEIN"/>
    <property type="match status" value="1"/>
</dbReference>
<evidence type="ECO:0000256" key="2">
    <source>
        <dbReference type="ARBA" id="ARBA00022475"/>
    </source>
</evidence>
<name>A0A0F3KUG1_9GAMM</name>
<dbReference type="InterPro" id="IPR003838">
    <property type="entry name" value="ABC3_permease_C"/>
</dbReference>
<dbReference type="PANTHER" id="PTHR43738:SF2">
    <property type="entry name" value="ABC TRANSPORTER PERMEASE"/>
    <property type="match status" value="1"/>
</dbReference>
<dbReference type="Pfam" id="PF02687">
    <property type="entry name" value="FtsX"/>
    <property type="match status" value="1"/>
</dbReference>
<evidence type="ECO:0000256" key="1">
    <source>
        <dbReference type="ARBA" id="ARBA00004651"/>
    </source>
</evidence>
<organism evidence="9 10">
    <name type="scientific">Luteibacter yeojuensis</name>
    <dbReference type="NCBI Taxonomy" id="345309"/>
    <lineage>
        <taxon>Bacteria</taxon>
        <taxon>Pseudomonadati</taxon>
        <taxon>Pseudomonadota</taxon>
        <taxon>Gammaproteobacteria</taxon>
        <taxon>Lysobacterales</taxon>
        <taxon>Rhodanobacteraceae</taxon>
        <taxon>Luteibacter</taxon>
    </lineage>
</organism>
<keyword evidence="2" id="KW-1003">Cell membrane</keyword>
<dbReference type="InterPro" id="IPR025857">
    <property type="entry name" value="MacB_PCD"/>
</dbReference>
<gene>
    <name evidence="9" type="ORF">VI08_09460</name>
</gene>
<accession>A0A0F3KUG1</accession>
<evidence type="ECO:0000256" key="3">
    <source>
        <dbReference type="ARBA" id="ARBA00022692"/>
    </source>
</evidence>
<feature type="domain" description="MacB-like periplasmic core" evidence="8">
    <location>
        <begin position="19"/>
        <end position="208"/>
    </location>
</feature>
<evidence type="ECO:0000256" key="4">
    <source>
        <dbReference type="ARBA" id="ARBA00022989"/>
    </source>
</evidence>
<evidence type="ECO:0000259" key="7">
    <source>
        <dbReference type="Pfam" id="PF02687"/>
    </source>
</evidence>
<comment type="subcellular location">
    <subcellularLocation>
        <location evidence="1">Cell membrane</location>
        <topology evidence="1">Multi-pass membrane protein</topology>
    </subcellularLocation>
</comment>
<keyword evidence="3 6" id="KW-0812">Transmembrane</keyword>
<feature type="transmembrane region" description="Helical" evidence="6">
    <location>
        <begin position="292"/>
        <end position="313"/>
    </location>
</feature>
<evidence type="ECO:0000313" key="10">
    <source>
        <dbReference type="Proteomes" id="UP000033651"/>
    </source>
</evidence>
<dbReference type="GO" id="GO:0005886">
    <property type="term" value="C:plasma membrane"/>
    <property type="evidence" value="ECO:0007669"/>
    <property type="project" value="UniProtKB-SubCell"/>
</dbReference>
<keyword evidence="4 6" id="KW-1133">Transmembrane helix</keyword>
<dbReference type="OrthoDB" id="9784014at2"/>
<dbReference type="EMBL" id="JZRB01000018">
    <property type="protein sequence ID" value="KJV34801.1"/>
    <property type="molecule type" value="Genomic_DNA"/>
</dbReference>
<evidence type="ECO:0000259" key="8">
    <source>
        <dbReference type="Pfam" id="PF12704"/>
    </source>
</evidence>
<keyword evidence="5 6" id="KW-0472">Membrane</keyword>
<dbReference type="RefSeq" id="WP_045829327.1">
    <property type="nucleotide sequence ID" value="NZ_JZRB01000018.1"/>
</dbReference>
<proteinExistence type="predicted"/>
<dbReference type="Pfam" id="PF12704">
    <property type="entry name" value="MacB_PCD"/>
    <property type="match status" value="1"/>
</dbReference>
<sequence length="418" mass="44578">MKLFYLTLKSMRQRKGGVALTVFTVALSVFLLLGVERVRTDARLGFASTVSGTDLLVGARSGPVNLLLYSIFHIGEATNNITWKSYQDIRAMPEVAWTVPLSLGDSHRGFRVMGTSVDFFVHYHYGRGNALAFFAGKPFTDLYDAVIGAEVARQLHYKVGDRIVLSHGLGGANLATHADKPFRISGIMAPTGTPVDATIAVSLEAIEAIHVDWHAGVRLPGMETSAEQARHMDLTPKAITAALVGLHSRLSAFAVQSAINDYPEEPLLSVLPGVALGELWHLVGTAESALRVVSLMVLLVGISGMLTALLGMLGERRREMAVLRAVGASTRTVFALLVTESTLLTVAGMLAGVALLDAVTVLAHDYLLATVGLVIDQTPAPGEWPLLAVVLALGSLAGCIPGWVAYRRSLADGLQVRL</sequence>
<dbReference type="PATRIC" id="fig|345309.4.peg.1124"/>
<feature type="domain" description="ABC3 transporter permease C-terminal" evidence="7">
    <location>
        <begin position="292"/>
        <end position="407"/>
    </location>
</feature>
<dbReference type="InterPro" id="IPR051125">
    <property type="entry name" value="ABC-4/HrtB_transporter"/>
</dbReference>
<evidence type="ECO:0000256" key="6">
    <source>
        <dbReference type="SAM" id="Phobius"/>
    </source>
</evidence>
<dbReference type="AlphaFoldDB" id="A0A0F3KUG1"/>